<feature type="transmembrane region" description="Helical" evidence="1">
    <location>
        <begin position="133"/>
        <end position="154"/>
    </location>
</feature>
<proteinExistence type="predicted"/>
<dbReference type="Pfam" id="PF12730">
    <property type="entry name" value="ABC2_membrane_4"/>
    <property type="match status" value="1"/>
</dbReference>
<dbReference type="EMBL" id="FPIP01000012">
    <property type="protein sequence ID" value="SFW53536.1"/>
    <property type="molecule type" value="Genomic_DNA"/>
</dbReference>
<feature type="transmembrane region" description="Helical" evidence="1">
    <location>
        <begin position="161"/>
        <end position="184"/>
    </location>
</feature>
<organism evidence="2 3">
    <name type="scientific">Ruminococcus flavefaciens</name>
    <dbReference type="NCBI Taxonomy" id="1265"/>
    <lineage>
        <taxon>Bacteria</taxon>
        <taxon>Bacillati</taxon>
        <taxon>Bacillota</taxon>
        <taxon>Clostridia</taxon>
        <taxon>Eubacteriales</taxon>
        <taxon>Oscillospiraceae</taxon>
        <taxon>Ruminococcus</taxon>
    </lineage>
</organism>
<keyword evidence="1" id="KW-1133">Transmembrane helix</keyword>
<dbReference type="RefSeq" id="WP_072301343.1">
    <property type="nucleotide sequence ID" value="NZ_FPIP01000012.1"/>
</dbReference>
<dbReference type="AlphaFoldDB" id="A0A1K1Q0Y0"/>
<evidence type="ECO:0000256" key="1">
    <source>
        <dbReference type="SAM" id="Phobius"/>
    </source>
</evidence>
<sequence>MRELLAEGYRRLFKGKRFYIVLSVIVGFAVLVLSFVKVFDSDHTARADGMLFMMTGTLPLLISIAAGLLIVQDYRNNTVRNKIIIGHSRTNIYLANLIVSVTVAVIYQLAFWLTVLALGYILLQFEFFPCAEVFANMGIAILIQLTFTSIIVFFCNTMKNVGGFVISLIMHEVVLMMSPIMLLIRSEKVQDFIGNCLPSFQVSLVEYNYMKFPDGLPVILIADALIIVVTTIGGILLFNKSDLK</sequence>
<keyword evidence="1" id="KW-0472">Membrane</keyword>
<reference evidence="3" key="1">
    <citation type="submission" date="2016-11" db="EMBL/GenBank/DDBJ databases">
        <authorList>
            <person name="Varghese N."/>
            <person name="Submissions S."/>
        </authorList>
    </citation>
    <scope>NUCLEOTIDE SEQUENCE [LARGE SCALE GENOMIC DNA]</scope>
    <source>
        <strain evidence="3">YL228</strain>
    </source>
</reference>
<keyword evidence="1" id="KW-0812">Transmembrane</keyword>
<name>A0A1K1Q0Y0_RUMFL</name>
<evidence type="ECO:0000313" key="2">
    <source>
        <dbReference type="EMBL" id="SFW53536.1"/>
    </source>
</evidence>
<evidence type="ECO:0000313" key="3">
    <source>
        <dbReference type="Proteomes" id="UP000183461"/>
    </source>
</evidence>
<feature type="transmembrane region" description="Helical" evidence="1">
    <location>
        <begin position="216"/>
        <end position="238"/>
    </location>
</feature>
<feature type="transmembrane region" description="Helical" evidence="1">
    <location>
        <begin position="92"/>
        <end position="121"/>
    </location>
</feature>
<accession>A0A1K1Q0Y0</accession>
<feature type="transmembrane region" description="Helical" evidence="1">
    <location>
        <begin position="18"/>
        <end position="39"/>
    </location>
</feature>
<feature type="transmembrane region" description="Helical" evidence="1">
    <location>
        <begin position="51"/>
        <end position="71"/>
    </location>
</feature>
<protein>
    <submittedName>
        <fullName evidence="2">ABC-2 family transporter protein</fullName>
    </submittedName>
</protein>
<dbReference type="Proteomes" id="UP000183461">
    <property type="component" value="Unassembled WGS sequence"/>
</dbReference>
<gene>
    <name evidence="2" type="ORF">SAMN02910280_0297</name>
</gene>